<proteinExistence type="predicted"/>
<gene>
    <name evidence="2" type="ORF">E5333_09420</name>
</gene>
<dbReference type="EMBL" id="SRYD01000035">
    <property type="protein sequence ID" value="TGY73132.1"/>
    <property type="molecule type" value="Genomic_DNA"/>
</dbReference>
<evidence type="ECO:0000313" key="2">
    <source>
        <dbReference type="EMBL" id="TGY73132.1"/>
    </source>
</evidence>
<dbReference type="InterPro" id="IPR000595">
    <property type="entry name" value="cNMP-bd_dom"/>
</dbReference>
<dbReference type="SUPFAM" id="SSF51206">
    <property type="entry name" value="cAMP-binding domain-like"/>
    <property type="match status" value="1"/>
</dbReference>
<protein>
    <submittedName>
        <fullName evidence="2">Crp/Fnr family transcriptional regulator</fullName>
    </submittedName>
</protein>
<dbReference type="InterPro" id="IPR018490">
    <property type="entry name" value="cNMP-bd_dom_sf"/>
</dbReference>
<feature type="domain" description="Cyclic nucleotide-binding" evidence="1">
    <location>
        <begin position="26"/>
        <end position="111"/>
    </location>
</feature>
<dbReference type="InterPro" id="IPR014710">
    <property type="entry name" value="RmlC-like_jellyroll"/>
</dbReference>
<dbReference type="RefSeq" id="WP_135993477.1">
    <property type="nucleotide sequence ID" value="NZ_CAMQSA010000010.1"/>
</dbReference>
<dbReference type="Proteomes" id="UP000306630">
    <property type="component" value="Unassembled WGS sequence"/>
</dbReference>
<organism evidence="2 3">
    <name type="scientific">Muribaculum intestinale</name>
    <dbReference type="NCBI Taxonomy" id="1796646"/>
    <lineage>
        <taxon>Bacteria</taxon>
        <taxon>Pseudomonadati</taxon>
        <taxon>Bacteroidota</taxon>
        <taxon>Bacteroidia</taxon>
        <taxon>Bacteroidales</taxon>
        <taxon>Muribaculaceae</taxon>
        <taxon>Muribaculum</taxon>
    </lineage>
</organism>
<sequence length="185" mass="21063">MADLKLYDVFDMSPLRDYIREHGECRVYRKGECFCRIGENAPDIGVVNSGGFAFVRPDDKGDDQTCSLAFADELVGSYISMMPGRKSGFDVKALRESEVSVLALDTVVEYMDIISPDYRLRFTYAIAYAFMMRGISYRCQSVESRYVELLERMPDVMSFMSTSAIASYLGVTRETLSRMRARMCK</sequence>
<dbReference type="Pfam" id="PF00027">
    <property type="entry name" value="cNMP_binding"/>
    <property type="match status" value="1"/>
</dbReference>
<evidence type="ECO:0000259" key="1">
    <source>
        <dbReference type="Pfam" id="PF00027"/>
    </source>
</evidence>
<accession>A0A4S2FV32</accession>
<name>A0A4S2FV32_9BACT</name>
<evidence type="ECO:0000313" key="3">
    <source>
        <dbReference type="Proteomes" id="UP000306630"/>
    </source>
</evidence>
<dbReference type="AlphaFoldDB" id="A0A4S2FV32"/>
<reference evidence="2 3" key="1">
    <citation type="submission" date="2019-04" db="EMBL/GenBank/DDBJ databases">
        <title>Microbes associate with the intestines of laboratory mice.</title>
        <authorList>
            <person name="Navarre W."/>
            <person name="Wong E."/>
            <person name="Huang K."/>
            <person name="Tropini C."/>
            <person name="Ng K."/>
            <person name="Yu B."/>
        </authorList>
    </citation>
    <scope>NUCLEOTIDE SEQUENCE [LARGE SCALE GENOMIC DNA]</scope>
    <source>
        <strain evidence="2 3">NM06_A21</strain>
    </source>
</reference>
<dbReference type="Gene3D" id="2.60.120.10">
    <property type="entry name" value="Jelly Rolls"/>
    <property type="match status" value="1"/>
</dbReference>
<comment type="caution">
    <text evidence="2">The sequence shown here is derived from an EMBL/GenBank/DDBJ whole genome shotgun (WGS) entry which is preliminary data.</text>
</comment>